<dbReference type="PANTHER" id="PTHR32208:SF21">
    <property type="entry name" value="LOW QUALITY PROTEIN: ALDEHYDE OXIDASE GLOX-LIKE"/>
    <property type="match status" value="1"/>
</dbReference>
<dbReference type="CDD" id="cd02851">
    <property type="entry name" value="E_set_GO_C"/>
    <property type="match status" value="1"/>
</dbReference>
<feature type="compositionally biased region" description="Gly residues" evidence="1">
    <location>
        <begin position="1691"/>
        <end position="1720"/>
    </location>
</feature>
<evidence type="ECO:0000259" key="2">
    <source>
        <dbReference type="Pfam" id="PF09118"/>
    </source>
</evidence>
<dbReference type="InterPro" id="IPR014756">
    <property type="entry name" value="Ig_E-set"/>
</dbReference>
<sequence>MIQSDIRDIEGNGEWGPILSWPIIPLHSVVLPDGKVLSFGSTEQGMQGGQFVYDLWDPETGAHRTLENTTGTNIFCSNMAIDPKTGNVIIMGGDHNGEPGYGALTGRQDVLVFDYEKQEIRDAQGGDANFDLAYGRYYGTTVTLSNGEILMVGGRDENYETPTIAEVYNHETGIRQLTGAEMPDLKANPDGSTMTSTDGNYWYPHAFATSKGDVVVIEADGETMYRMTTEGTGSVQEIGTLPFKSYTLNSSIMYRQDKIMLTDDDGGLWTIDVSGSKPQFEKVAQLDSARTDAGFVPLADGRIAIVGGGSAYDQGNILEDAQKAVAIWNPDDNSVVYQADAALARLYHSTALMLPDGTIFSGGGGAPGPLTNLNAEVFTPSYLFDENGNLADRPEITSAPKNVSTGDSFEIKVDDASDVAMVTMLRSGAMTHARNSDLRFEKLSFEVVDDQTIKVQLPTSGAAMPGMWMLTTVDEAGVPSKASLLGIDMVPLVDTGPLEANNPIYNIDDEQINGAFELTVEARYDDIDAGNYQRVFDFGNGPAQDEIWLGQVGSSTDMRFEIIQNGQTFNITAPGAILENEIATWKVSVDETGFMQLFKNGTEVARGQGVVPVDVERTQNFVGASNWPADSYLRGMVRNLEITNDLGATDGDDMITGTAGDDVIDPLGGNDVVDAGAGNDAVYASAGNDTLDGGAGNDTLRLDSASRPAGDWSVDLAAGTAGPTGQPDANIVKNFENVVGGAGNDNIAGTDGNNELSGGAGDDRLTGRGGNDILDGGAGTDTAVMAGSLADYTVEVRTPHDMANMGGMGAMAPTLSLTAASGAVTLLKNIESVRFEGEDKTYTIDEVASQEGDNGGGGETPTDYPDINGAFTAEATVRFDDIDGGAWQRVFDFGNGPDSDNVWLGQFENSDDMRFEVLIGQTKYSITAENAIVEGESATWKATVDETGFMRLYKDGQLVAEGEGAVPADIDRANEFLGKSNWPGDTPLIGEVTSFDLKDGVDPVDGGGTDDGIITGTDGDDILVGTDGADLFKASAGSDSYDGKDGNDIVEIAGSAADYTVTLVGDDEVRLTDVNGATKSLTRIEQVLFLGEDKTYTIDEVRALIDDGGETPTDYPDINGAFTAEATVRFDDIDGGAWQRVFDFGNGPDSDNVWLGQFENSDDMRFEVLIGQTKYSITAENAIVEGETATWKATVDETGYMRLYKDGQLVAEGEGAVPADIDRANEFLGKSNWPGDTPLIGEVTSFDLKDGVDPVDGGGTDEGQVFPGSPSDEFLTGTEGDDLFKASTGRDGFDGRGGSDTVEMGGKIANYEIKIDGDKVIMTDTTTPYPSVKTLINIESVFFPDVNKGYTIEEVRALAEGGEEPSGNFFPGTGQDDNLIGTSEDDRFGASTGNDKYDGLDGNDLVELSGSAKDYTVEIISNVAVLLTDESGETKRLTRIEEVRFLGEDKTYTIDEVRALADDGGEPGDGGGDVNVINAPGGYVAGTDGADRFIGTEGKDTFYGGKGNDVYEGKGDYNQVDYDGKASDYQFVRNADGTVTVTHPTYGTDTLDGIDGFWFRGEEKWYPIEDLAAEAPIDGGGEPDGDFNVINATGGYVEGTDGADLFIGTGGKDTFYGGKGDDVYKGGAGYDQVDYDGKASDYSFVRNTDGSVTVSHPTYGTDTLEGINGFWFRGEGKWYAFDDLVSTTPTDGGGEPGDGGGDGEPGDGGGEPGDGGGTDGGINVINAPGGYVAGTDGADRFIGTEGRDTFYGGKGDDVYNGGAGYDQVDYDGKSQDYDFKQNADGTVTVSHPTYGTDKLEGINGFWFRGEEKWYGLDSLVSSKAAAPAPALSAIESAEAAPAETPDAEDAALVTATTQFFGDDLSADAGASDHDAGQHHADDHHALT</sequence>
<evidence type="ECO:0000313" key="4">
    <source>
        <dbReference type="Proteomes" id="UP000192656"/>
    </source>
</evidence>
<dbReference type="Gene3D" id="2.60.120.200">
    <property type="match status" value="2"/>
</dbReference>
<dbReference type="PANTHER" id="PTHR32208">
    <property type="entry name" value="SECRETED PROTEIN-RELATED"/>
    <property type="match status" value="1"/>
</dbReference>
<dbReference type="EMBL" id="FWXR01000014">
    <property type="protein sequence ID" value="SMC95379.1"/>
    <property type="molecule type" value="Genomic_DNA"/>
</dbReference>
<dbReference type="Proteomes" id="UP000192656">
    <property type="component" value="Unassembled WGS sequence"/>
</dbReference>
<feature type="compositionally biased region" description="Basic and acidic residues" evidence="1">
    <location>
        <begin position="1870"/>
        <end position="1887"/>
    </location>
</feature>
<reference evidence="3 4" key="1">
    <citation type="submission" date="2017-04" db="EMBL/GenBank/DDBJ databases">
        <authorList>
            <person name="Afonso C.L."/>
            <person name="Miller P.J."/>
            <person name="Scott M.A."/>
            <person name="Spackman E."/>
            <person name="Goraichik I."/>
            <person name="Dimitrov K.M."/>
            <person name="Suarez D.L."/>
            <person name="Swayne D.E."/>
        </authorList>
    </citation>
    <scope>NUCLEOTIDE SEQUENCE [LARGE SCALE GENOMIC DNA]</scope>
    <source>
        <strain evidence="3 4">CGMCC 1.10972</strain>
    </source>
</reference>
<dbReference type="InterPro" id="IPR001343">
    <property type="entry name" value="Hemolysn_Ca-bd"/>
</dbReference>
<accession>A0A1W2DCV4</accession>
<dbReference type="PRINTS" id="PR00313">
    <property type="entry name" value="CABNDNGRPT"/>
</dbReference>
<evidence type="ECO:0000313" key="3">
    <source>
        <dbReference type="EMBL" id="SMC95379.1"/>
    </source>
</evidence>
<keyword evidence="4" id="KW-1185">Reference proteome</keyword>
<gene>
    <name evidence="3" type="ORF">SAMN06297251_11428</name>
</gene>
<dbReference type="InterPro" id="IPR037293">
    <property type="entry name" value="Gal_Oxidase_central_sf"/>
</dbReference>
<dbReference type="InterPro" id="IPR011049">
    <property type="entry name" value="Serralysin-like_metalloprot_C"/>
</dbReference>
<dbReference type="Pfam" id="PF00353">
    <property type="entry name" value="HemolysinCabind"/>
    <property type="match status" value="8"/>
</dbReference>
<dbReference type="Gene3D" id="2.150.10.10">
    <property type="entry name" value="Serralysin-like metalloprotease, C-terminal"/>
    <property type="match status" value="2"/>
</dbReference>
<dbReference type="InterPro" id="IPR013320">
    <property type="entry name" value="ConA-like_dom_sf"/>
</dbReference>
<dbReference type="InterPro" id="IPR018511">
    <property type="entry name" value="Hemolysin-typ_Ca-bd_CS"/>
</dbReference>
<feature type="region of interest" description="Disordered" evidence="1">
    <location>
        <begin position="846"/>
        <end position="865"/>
    </location>
</feature>
<feature type="domain" description="Galactose oxidase-like Early set" evidence="2">
    <location>
        <begin position="393"/>
        <end position="484"/>
    </location>
</feature>
<dbReference type="InterPro" id="IPR013783">
    <property type="entry name" value="Ig-like_fold"/>
</dbReference>
<protein>
    <submittedName>
        <fullName evidence="3">Ca2+-binding protein, RTX toxin-related</fullName>
    </submittedName>
</protein>
<feature type="region of interest" description="Disordered" evidence="1">
    <location>
        <begin position="1864"/>
        <end position="1887"/>
    </location>
</feature>
<feature type="region of interest" description="Disordered" evidence="1">
    <location>
        <begin position="1684"/>
        <end position="1724"/>
    </location>
</feature>
<name>A0A1W2DCV4_9HYPH</name>
<organism evidence="3 4">
    <name type="scientific">Fulvimarina manganoxydans</name>
    <dbReference type="NCBI Taxonomy" id="937218"/>
    <lineage>
        <taxon>Bacteria</taxon>
        <taxon>Pseudomonadati</taxon>
        <taxon>Pseudomonadota</taxon>
        <taxon>Alphaproteobacteria</taxon>
        <taxon>Hyphomicrobiales</taxon>
        <taxon>Aurantimonadaceae</taxon>
        <taxon>Fulvimarina</taxon>
    </lineage>
</organism>
<dbReference type="InterPro" id="IPR015202">
    <property type="entry name" value="GO-like_E_set"/>
</dbReference>
<dbReference type="OrthoDB" id="7821947at2"/>
<dbReference type="GO" id="GO:0005509">
    <property type="term" value="F:calcium ion binding"/>
    <property type="evidence" value="ECO:0007669"/>
    <property type="project" value="InterPro"/>
</dbReference>
<dbReference type="InterPro" id="IPR011043">
    <property type="entry name" value="Gal_Oxase/kelch_b-propeller"/>
</dbReference>
<dbReference type="Pfam" id="PF13385">
    <property type="entry name" value="Laminin_G_3"/>
    <property type="match status" value="3"/>
</dbReference>
<dbReference type="SUPFAM" id="SSF50965">
    <property type="entry name" value="Galactose oxidase, central domain"/>
    <property type="match status" value="1"/>
</dbReference>
<dbReference type="Gene3D" id="2.60.40.10">
    <property type="entry name" value="Immunoglobulins"/>
    <property type="match status" value="1"/>
</dbReference>
<dbReference type="Gene3D" id="2.130.10.80">
    <property type="entry name" value="Galactose oxidase/kelch, beta-propeller"/>
    <property type="match status" value="1"/>
</dbReference>
<feature type="region of interest" description="Disordered" evidence="1">
    <location>
        <begin position="744"/>
        <end position="774"/>
    </location>
</feature>
<dbReference type="SUPFAM" id="SSF51120">
    <property type="entry name" value="beta-Roll"/>
    <property type="match status" value="4"/>
</dbReference>
<evidence type="ECO:0000256" key="1">
    <source>
        <dbReference type="SAM" id="MobiDB-lite"/>
    </source>
</evidence>
<dbReference type="SUPFAM" id="SSF81296">
    <property type="entry name" value="E set domains"/>
    <property type="match status" value="1"/>
</dbReference>
<dbReference type="RefSeq" id="WP_084411087.1">
    <property type="nucleotide sequence ID" value="NZ_FWXR01000014.1"/>
</dbReference>
<dbReference type="SUPFAM" id="SSF49899">
    <property type="entry name" value="Concanavalin A-like lectins/glucanases"/>
    <property type="match status" value="2"/>
</dbReference>
<dbReference type="STRING" id="937218.SAMN06297251_11428"/>
<dbReference type="PROSITE" id="PS00330">
    <property type="entry name" value="HEMOLYSIN_CALCIUM"/>
    <property type="match status" value="1"/>
</dbReference>
<dbReference type="Pfam" id="PF09118">
    <property type="entry name" value="GO-like_E_set"/>
    <property type="match status" value="1"/>
</dbReference>
<proteinExistence type="predicted"/>